<evidence type="ECO:0000259" key="5">
    <source>
        <dbReference type="PROSITE" id="PS50932"/>
    </source>
</evidence>
<dbReference type="PANTHER" id="PTHR30146">
    <property type="entry name" value="LACI-RELATED TRANSCRIPTIONAL REPRESSOR"/>
    <property type="match status" value="1"/>
</dbReference>
<dbReference type="PROSITE" id="PS50932">
    <property type="entry name" value="HTH_LACI_2"/>
    <property type="match status" value="1"/>
</dbReference>
<dbReference type="GO" id="GO:0003677">
    <property type="term" value="F:DNA binding"/>
    <property type="evidence" value="ECO:0007669"/>
    <property type="project" value="UniProtKB-KW"/>
</dbReference>
<keyword evidence="1" id="KW-0805">Transcription regulation</keyword>
<comment type="caution">
    <text evidence="6">The sequence shown here is derived from an EMBL/GenBank/DDBJ whole genome shotgun (WGS) entry which is preliminary data.</text>
</comment>
<evidence type="ECO:0000256" key="2">
    <source>
        <dbReference type="ARBA" id="ARBA00023125"/>
    </source>
</evidence>
<dbReference type="InterPro" id="IPR010982">
    <property type="entry name" value="Lambda_DNA-bd_dom_sf"/>
</dbReference>
<dbReference type="InterPro" id="IPR046335">
    <property type="entry name" value="LacI/GalR-like_sensor"/>
</dbReference>
<dbReference type="Gene3D" id="3.40.50.2300">
    <property type="match status" value="2"/>
</dbReference>
<feature type="domain" description="HTH lacI-type" evidence="5">
    <location>
        <begin position="25"/>
        <end position="79"/>
    </location>
</feature>
<accession>A0ABU6JDP9</accession>
<evidence type="ECO:0000313" key="7">
    <source>
        <dbReference type="Proteomes" id="UP001352263"/>
    </source>
</evidence>
<dbReference type="RefSeq" id="WP_326508454.1">
    <property type="nucleotide sequence ID" value="NZ_JAWIIV010000021.1"/>
</dbReference>
<feature type="region of interest" description="Disordered" evidence="4">
    <location>
        <begin position="1"/>
        <end position="23"/>
    </location>
</feature>
<protein>
    <submittedName>
        <fullName evidence="6">LacI family DNA-binding transcriptional regulator</fullName>
    </submittedName>
</protein>
<organism evidence="6 7">
    <name type="scientific">Noviherbaspirillum album</name>
    <dbReference type="NCBI Taxonomy" id="3080276"/>
    <lineage>
        <taxon>Bacteria</taxon>
        <taxon>Pseudomonadati</taxon>
        <taxon>Pseudomonadota</taxon>
        <taxon>Betaproteobacteria</taxon>
        <taxon>Burkholderiales</taxon>
        <taxon>Oxalobacteraceae</taxon>
        <taxon>Noviherbaspirillum</taxon>
    </lineage>
</organism>
<dbReference type="SUPFAM" id="SSF53822">
    <property type="entry name" value="Periplasmic binding protein-like I"/>
    <property type="match status" value="1"/>
</dbReference>
<gene>
    <name evidence="6" type="ORF">RY831_21620</name>
</gene>
<evidence type="ECO:0000256" key="3">
    <source>
        <dbReference type="ARBA" id="ARBA00023163"/>
    </source>
</evidence>
<dbReference type="PANTHER" id="PTHR30146:SF33">
    <property type="entry name" value="TRANSCRIPTIONAL REGULATOR"/>
    <property type="match status" value="1"/>
</dbReference>
<evidence type="ECO:0000256" key="1">
    <source>
        <dbReference type="ARBA" id="ARBA00023015"/>
    </source>
</evidence>
<keyword evidence="3" id="KW-0804">Transcription</keyword>
<dbReference type="Pfam" id="PF13377">
    <property type="entry name" value="Peripla_BP_3"/>
    <property type="match status" value="1"/>
</dbReference>
<dbReference type="EMBL" id="JAWIIV010000021">
    <property type="protein sequence ID" value="MEC4721772.1"/>
    <property type="molecule type" value="Genomic_DNA"/>
</dbReference>
<sequence length="355" mass="37947">MTSTPFPADKPNRPERRGRRGAGGITLRDVAKLAGVAPITASRALNKPDAVSPEVLRKVREAVERTGYVPNMLAGGLASSKSRLVAAVVPTIAGPVFQETVQSLTEALAEHGYQLMLGQSGYQNSREDALLETIIGRRPDGVVLTGIMRSADGRRRLLASGIPVVETWDLTPTPIDMLVGFSHEQIGAAVAEFLQGKGRRRVGSIHGNDERAVRRHRAFSESARRLGICAQDQDMAPHAVVAAPTTLGSGRTALRELLERHPDTDAVFCSSDVLALGVLTEAQAIGIKVPQQLAVIGFGDFTYARDLHPALTTVRIDGTGIGRKAAQFIIERAGGRPVADPIHDIGFTIIERDSA</sequence>
<dbReference type="InterPro" id="IPR000843">
    <property type="entry name" value="HTH_LacI"/>
</dbReference>
<dbReference type="SUPFAM" id="SSF47413">
    <property type="entry name" value="lambda repressor-like DNA-binding domains"/>
    <property type="match status" value="1"/>
</dbReference>
<evidence type="ECO:0000313" key="6">
    <source>
        <dbReference type="EMBL" id="MEC4721772.1"/>
    </source>
</evidence>
<dbReference type="CDD" id="cd01575">
    <property type="entry name" value="PBP1_GntR"/>
    <property type="match status" value="1"/>
</dbReference>
<dbReference type="Proteomes" id="UP001352263">
    <property type="component" value="Unassembled WGS sequence"/>
</dbReference>
<reference evidence="6 7" key="1">
    <citation type="submission" date="2023-10" db="EMBL/GenBank/DDBJ databases">
        <title>Noviherbaspirillum sp. CPCC 100848 genome assembly.</title>
        <authorList>
            <person name="Li X.Y."/>
            <person name="Fang X.M."/>
        </authorList>
    </citation>
    <scope>NUCLEOTIDE SEQUENCE [LARGE SCALE GENOMIC DNA]</scope>
    <source>
        <strain evidence="6 7">CPCC 100848</strain>
    </source>
</reference>
<proteinExistence type="predicted"/>
<dbReference type="Pfam" id="PF00356">
    <property type="entry name" value="LacI"/>
    <property type="match status" value="1"/>
</dbReference>
<dbReference type="Gene3D" id="1.10.260.40">
    <property type="entry name" value="lambda repressor-like DNA-binding domains"/>
    <property type="match status" value="1"/>
</dbReference>
<dbReference type="CDD" id="cd01392">
    <property type="entry name" value="HTH_LacI"/>
    <property type="match status" value="1"/>
</dbReference>
<keyword evidence="2 6" id="KW-0238">DNA-binding</keyword>
<evidence type="ECO:0000256" key="4">
    <source>
        <dbReference type="SAM" id="MobiDB-lite"/>
    </source>
</evidence>
<name>A0ABU6JDP9_9BURK</name>
<keyword evidence="7" id="KW-1185">Reference proteome</keyword>
<dbReference type="InterPro" id="IPR028082">
    <property type="entry name" value="Peripla_BP_I"/>
</dbReference>
<dbReference type="SMART" id="SM00354">
    <property type="entry name" value="HTH_LACI"/>
    <property type="match status" value="1"/>
</dbReference>